<dbReference type="CDD" id="cd00082">
    <property type="entry name" value="HisKA"/>
    <property type="match status" value="1"/>
</dbReference>
<keyword evidence="6" id="KW-0418">Kinase</keyword>
<dbReference type="Pfam" id="PF00512">
    <property type="entry name" value="HisKA"/>
    <property type="match status" value="1"/>
</dbReference>
<dbReference type="PROSITE" id="PS50109">
    <property type="entry name" value="HIS_KIN"/>
    <property type="match status" value="1"/>
</dbReference>
<dbReference type="InterPro" id="IPR004358">
    <property type="entry name" value="Sig_transdc_His_kin-like_C"/>
</dbReference>
<dbReference type="Proteomes" id="UP000285478">
    <property type="component" value="Chromosome"/>
</dbReference>
<evidence type="ECO:0000313" key="12">
    <source>
        <dbReference type="Proteomes" id="UP000285478"/>
    </source>
</evidence>
<keyword evidence="4" id="KW-0808">Transferase</keyword>
<proteinExistence type="predicted"/>
<dbReference type="SMART" id="SM00387">
    <property type="entry name" value="HATPase_c"/>
    <property type="match status" value="1"/>
</dbReference>
<dbReference type="PANTHER" id="PTHR43065:SF10">
    <property type="entry name" value="PEROXIDE STRESS-ACTIVATED HISTIDINE KINASE MAK3"/>
    <property type="match status" value="1"/>
</dbReference>
<keyword evidence="5" id="KW-0547">Nucleotide-binding</keyword>
<keyword evidence="9" id="KW-0175">Coiled coil</keyword>
<sequence>MLKKANTTTLNHFKKANLLLHSPFPLRISIGLLAITLLMPLSAVRADIVDIGVLNLRNTEADKAFWAKTAQWLSKEIPNHQFVIKSMGPECLTHAINKQQLDFAITNPSQIVALEKTDDVHPIATLQTRYETRPYSHFGAALITRADRSDLKRLSDLKGQSVMAVSPSEFGGYQMIWRELQLAGIAPKKDFFNLLFTNGSQEAIIRAIINEEADIGIIRSGLIESLLDQNQLPANQIKVIHPQHTGPYPLLHSSILYPEWSMIRLAHTDIALARQVSRTLQAMPKSTAPGTYNPHYGWTRAEDFTTVHGLLRALKLPPYEPSKQISLKAILQEHGLAVGLIVVLILMLSAFSARMSRINRKLAVSQSELAKHRDNLEKEVADRTVELSQVNQALEQDIEAREKVEDTLRRSRAALQGVYEISVDTRLPQSEKLLRLIQLARRHFRMDAAFLYKLPDGPHPALSLCVSDGDIPEESKLKQCLESHLPEFKSQAILQFSDTPCAGQVITFTVQVNGQPHCVLVFVGQNIAQWQLAEVDEELLRLITQWIGSSIERQDIETEHDKYRTQLGKVTRLFTVGEMASGLAHEINQPLTAATNYISGSLRRLDDSQPSHLKTGLTRSLESLDRATNIIRRLREFVQTGARRQEAFQLNATLKRVLSLLDSEAKQHTVTLIPPSLQGDVCVVGDPVQIEQVLLNLIRNAIDACEENGCVSVDIHPQTDTARILVSDTGPGIPEKDLPHVFDAFHSSKSDGMGLGLAICRSIVEAHYGQLHVCNTHEGAQFMFELPLCEAGKARKNTSEENA</sequence>
<dbReference type="Gene3D" id="3.30.565.10">
    <property type="entry name" value="Histidine kinase-like ATPase, C-terminal domain"/>
    <property type="match status" value="1"/>
</dbReference>
<evidence type="ECO:0000256" key="1">
    <source>
        <dbReference type="ARBA" id="ARBA00000085"/>
    </source>
</evidence>
<feature type="domain" description="Histidine kinase" evidence="10">
    <location>
        <begin position="582"/>
        <end position="790"/>
    </location>
</feature>
<keyword evidence="3" id="KW-0597">Phosphoprotein</keyword>
<evidence type="ECO:0000256" key="8">
    <source>
        <dbReference type="ARBA" id="ARBA00023012"/>
    </source>
</evidence>
<evidence type="ECO:0000256" key="7">
    <source>
        <dbReference type="ARBA" id="ARBA00022840"/>
    </source>
</evidence>
<dbReference type="SMART" id="SM00388">
    <property type="entry name" value="HisKA"/>
    <property type="match status" value="1"/>
</dbReference>
<comment type="catalytic activity">
    <reaction evidence="1">
        <text>ATP + protein L-histidine = ADP + protein N-phospho-L-histidine.</text>
        <dbReference type="EC" id="2.7.13.3"/>
    </reaction>
</comment>
<dbReference type="InterPro" id="IPR036890">
    <property type="entry name" value="HATPase_C_sf"/>
</dbReference>
<keyword evidence="12" id="KW-1185">Reference proteome</keyword>
<dbReference type="AlphaFoldDB" id="A0A410H2D8"/>
<evidence type="ECO:0000256" key="6">
    <source>
        <dbReference type="ARBA" id="ARBA00022777"/>
    </source>
</evidence>
<dbReference type="SUPFAM" id="SSF47384">
    <property type="entry name" value="Homodimeric domain of signal transducing histidine kinase"/>
    <property type="match status" value="1"/>
</dbReference>
<evidence type="ECO:0000256" key="5">
    <source>
        <dbReference type="ARBA" id="ARBA00022741"/>
    </source>
</evidence>
<dbReference type="SUPFAM" id="SSF55874">
    <property type="entry name" value="ATPase domain of HSP90 chaperone/DNA topoisomerase II/histidine kinase"/>
    <property type="match status" value="1"/>
</dbReference>
<dbReference type="GO" id="GO:0005524">
    <property type="term" value="F:ATP binding"/>
    <property type="evidence" value="ECO:0007669"/>
    <property type="project" value="UniProtKB-KW"/>
</dbReference>
<feature type="coiled-coil region" evidence="9">
    <location>
        <begin position="355"/>
        <end position="393"/>
    </location>
</feature>
<evidence type="ECO:0000313" key="11">
    <source>
        <dbReference type="EMBL" id="QAB14970.1"/>
    </source>
</evidence>
<gene>
    <name evidence="11" type="ORF">EPV75_04425</name>
</gene>
<dbReference type="Gene3D" id="3.40.190.10">
    <property type="entry name" value="Periplasmic binding protein-like II"/>
    <property type="match status" value="1"/>
</dbReference>
<evidence type="ECO:0000259" key="10">
    <source>
        <dbReference type="PROSITE" id="PS50109"/>
    </source>
</evidence>
<dbReference type="EMBL" id="CP035033">
    <property type="protein sequence ID" value="QAB14970.1"/>
    <property type="molecule type" value="Genomic_DNA"/>
</dbReference>
<dbReference type="InterPro" id="IPR003661">
    <property type="entry name" value="HisK_dim/P_dom"/>
</dbReference>
<dbReference type="InterPro" id="IPR003594">
    <property type="entry name" value="HATPase_dom"/>
</dbReference>
<dbReference type="InterPro" id="IPR005467">
    <property type="entry name" value="His_kinase_dom"/>
</dbReference>
<dbReference type="SUPFAM" id="SSF53850">
    <property type="entry name" value="Periplasmic binding protein-like II"/>
    <property type="match status" value="1"/>
</dbReference>
<keyword evidence="7" id="KW-0067">ATP-binding</keyword>
<evidence type="ECO:0000256" key="3">
    <source>
        <dbReference type="ARBA" id="ARBA00022553"/>
    </source>
</evidence>
<dbReference type="EC" id="2.7.13.3" evidence="2"/>
<dbReference type="GO" id="GO:0000155">
    <property type="term" value="F:phosphorelay sensor kinase activity"/>
    <property type="evidence" value="ECO:0007669"/>
    <property type="project" value="InterPro"/>
</dbReference>
<keyword evidence="8" id="KW-0902">Two-component regulatory system</keyword>
<dbReference type="Gene3D" id="1.10.287.130">
    <property type="match status" value="1"/>
</dbReference>
<dbReference type="PRINTS" id="PR00344">
    <property type="entry name" value="BCTRLSENSOR"/>
</dbReference>
<dbReference type="PANTHER" id="PTHR43065">
    <property type="entry name" value="SENSOR HISTIDINE KINASE"/>
    <property type="match status" value="1"/>
</dbReference>
<organism evidence="11 12">
    <name type="scientific">Hydrogenovibrio thermophilus</name>
    <dbReference type="NCBI Taxonomy" id="265883"/>
    <lineage>
        <taxon>Bacteria</taxon>
        <taxon>Pseudomonadati</taxon>
        <taxon>Pseudomonadota</taxon>
        <taxon>Gammaproteobacteria</taxon>
        <taxon>Thiotrichales</taxon>
        <taxon>Piscirickettsiaceae</taxon>
        <taxon>Hydrogenovibrio</taxon>
    </lineage>
</organism>
<evidence type="ECO:0000256" key="4">
    <source>
        <dbReference type="ARBA" id="ARBA00022679"/>
    </source>
</evidence>
<reference evidence="11 12" key="1">
    <citation type="journal article" date="2018" name="Environ. Microbiol.">
        <title>Genomes of ubiquitous marine and hypersaline Hydrogenovibrio, Thiomicrorhabdus and Thiomicrospira spp. encode a diversity of mechanisms to sustain chemolithoautotrophy in heterogeneous environments.</title>
        <authorList>
            <person name="Scott K.M."/>
            <person name="Williams J."/>
            <person name="Porter C.M.B."/>
            <person name="Russel S."/>
            <person name="Harmer T.L."/>
            <person name="Paul J.H."/>
            <person name="Antonen K.M."/>
            <person name="Bridges M.K."/>
            <person name="Camper G.J."/>
            <person name="Campla C.K."/>
            <person name="Casella L.G."/>
            <person name="Chase E."/>
            <person name="Conrad J.W."/>
            <person name="Cruz M.C."/>
            <person name="Dunlap D.S."/>
            <person name="Duran L."/>
            <person name="Fahsbender E.M."/>
            <person name="Goldsmith D.B."/>
            <person name="Keeley R.F."/>
            <person name="Kondoff M.R."/>
            <person name="Kussy B.I."/>
            <person name="Lane M.K."/>
            <person name="Lawler S."/>
            <person name="Leigh B.A."/>
            <person name="Lewis C."/>
            <person name="Lostal L.M."/>
            <person name="Marking D."/>
            <person name="Mancera P.A."/>
            <person name="McClenthan E.C."/>
            <person name="McIntyre E.A."/>
            <person name="Mine J.A."/>
            <person name="Modi S."/>
            <person name="Moore B.D."/>
            <person name="Morgan W.A."/>
            <person name="Nelson K.M."/>
            <person name="Nguyen K.N."/>
            <person name="Ogburn N."/>
            <person name="Parrino D.G."/>
            <person name="Pedapudi A.D."/>
            <person name="Pelham R.P."/>
            <person name="Preece A.M."/>
            <person name="Rampersad E.A."/>
            <person name="Richardson J.C."/>
            <person name="Rodgers C.M."/>
            <person name="Schaffer B.L."/>
            <person name="Sheridan N.E."/>
            <person name="Solone M.R."/>
            <person name="Staley Z.R."/>
            <person name="Tabuchi M."/>
            <person name="Waide R.J."/>
            <person name="Wanjugi P.W."/>
            <person name="Young S."/>
            <person name="Clum A."/>
            <person name="Daum C."/>
            <person name="Huntemann M."/>
            <person name="Ivanova N."/>
            <person name="Kyrpides N."/>
            <person name="Mikhailova N."/>
            <person name="Palaniappan K."/>
            <person name="Pillay M."/>
            <person name="Reddy T.B.K."/>
            <person name="Shapiro N."/>
            <person name="Stamatis D."/>
            <person name="Varghese N."/>
            <person name="Woyke T."/>
            <person name="Boden R."/>
            <person name="Freyermuth S.K."/>
            <person name="Kerfeld C.A."/>
        </authorList>
    </citation>
    <scope>NUCLEOTIDE SEQUENCE [LARGE SCALE GENOMIC DNA]</scope>
    <source>
        <strain evidence="11 12">JR-2</strain>
    </source>
</reference>
<dbReference type="KEGG" id="htr:EPV75_04425"/>
<protein>
    <recommendedName>
        <fullName evidence="2">histidine kinase</fullName>
        <ecNumber evidence="2">2.7.13.3</ecNumber>
    </recommendedName>
</protein>
<evidence type="ECO:0000256" key="2">
    <source>
        <dbReference type="ARBA" id="ARBA00012438"/>
    </source>
</evidence>
<dbReference type="Pfam" id="PF02518">
    <property type="entry name" value="HATPase_c"/>
    <property type="match status" value="1"/>
</dbReference>
<name>A0A410H2D8_9GAMM</name>
<accession>A0A410H2D8</accession>
<dbReference type="InterPro" id="IPR036097">
    <property type="entry name" value="HisK_dim/P_sf"/>
</dbReference>
<evidence type="ECO:0000256" key="9">
    <source>
        <dbReference type="SAM" id="Coils"/>
    </source>
</evidence>
<dbReference type="Pfam" id="PF12974">
    <property type="entry name" value="Phosphonate-bd"/>
    <property type="match status" value="1"/>
</dbReference>